<dbReference type="GO" id="GO:0035539">
    <property type="term" value="F:8-oxo-7,8-dihydrodeoxyguanosine triphosphate pyrophosphatase activity"/>
    <property type="evidence" value="ECO:0007669"/>
    <property type="project" value="UniProtKB-EC"/>
</dbReference>
<evidence type="ECO:0000256" key="17">
    <source>
        <dbReference type="PIRSR" id="PIRSR603561-1"/>
    </source>
</evidence>
<evidence type="ECO:0000256" key="8">
    <source>
        <dbReference type="ARBA" id="ARBA00022842"/>
    </source>
</evidence>
<dbReference type="EMBL" id="DRHY01000328">
    <property type="protein sequence ID" value="HEC75466.1"/>
    <property type="molecule type" value="Genomic_DNA"/>
</dbReference>
<feature type="binding site" evidence="17">
    <location>
        <position position="27"/>
    </location>
    <ligand>
        <name>8-oxo-dGTP</name>
        <dbReference type="ChEBI" id="CHEBI:77896"/>
    </ligand>
</feature>
<keyword evidence="6" id="KW-0227">DNA damage</keyword>
<dbReference type="GO" id="GO:0044715">
    <property type="term" value="F:8-oxo-dGDP phosphatase activity"/>
    <property type="evidence" value="ECO:0007669"/>
    <property type="project" value="TreeGrafter"/>
</dbReference>
<dbReference type="PANTHER" id="PTHR47707">
    <property type="entry name" value="8-OXO-DGTP DIPHOSPHATASE"/>
    <property type="match status" value="1"/>
</dbReference>
<evidence type="ECO:0000256" key="14">
    <source>
        <dbReference type="ARBA" id="ARBA00041592"/>
    </source>
</evidence>
<feature type="binding site" evidence="17">
    <location>
        <position position="22"/>
    </location>
    <ligand>
        <name>8-oxo-dGTP</name>
        <dbReference type="ChEBI" id="CHEBI:77896"/>
    </ligand>
</feature>
<keyword evidence="3" id="KW-0515">Mutator protein</keyword>
<dbReference type="GO" id="GO:0008413">
    <property type="term" value="F:8-oxo-7,8-dihydroguanosine triphosphate pyrophosphatase activity"/>
    <property type="evidence" value="ECO:0007669"/>
    <property type="project" value="InterPro"/>
</dbReference>
<keyword evidence="4" id="KW-0235">DNA replication</keyword>
<evidence type="ECO:0000256" key="13">
    <source>
        <dbReference type="ARBA" id="ARBA00040794"/>
    </source>
</evidence>
<keyword evidence="8 18" id="KW-0460">Magnesium</keyword>
<dbReference type="SUPFAM" id="SSF55811">
    <property type="entry name" value="Nudix"/>
    <property type="match status" value="1"/>
</dbReference>
<feature type="binding site" evidence="17">
    <location>
        <position position="118"/>
    </location>
    <ligand>
        <name>8-oxo-dGTP</name>
        <dbReference type="ChEBI" id="CHEBI:77896"/>
    </ligand>
</feature>
<organism evidence="20">
    <name type="scientific">Methylophaga aminisulfidivorans</name>
    <dbReference type="NCBI Taxonomy" id="230105"/>
    <lineage>
        <taxon>Bacteria</taxon>
        <taxon>Pseudomonadati</taxon>
        <taxon>Pseudomonadota</taxon>
        <taxon>Gammaproteobacteria</taxon>
        <taxon>Thiotrichales</taxon>
        <taxon>Piscirickettsiaceae</taxon>
        <taxon>Methylophaga</taxon>
    </lineage>
</organism>
<evidence type="ECO:0000259" key="19">
    <source>
        <dbReference type="PROSITE" id="PS51462"/>
    </source>
</evidence>
<dbReference type="PROSITE" id="PS00893">
    <property type="entry name" value="NUDIX_BOX"/>
    <property type="match status" value="1"/>
</dbReference>
<comment type="caution">
    <text evidence="20">The sequence shown here is derived from an EMBL/GenBank/DDBJ whole genome shotgun (WGS) entry which is preliminary data.</text>
</comment>
<evidence type="ECO:0000256" key="3">
    <source>
        <dbReference type="ARBA" id="ARBA00022457"/>
    </source>
</evidence>
<protein>
    <recommendedName>
        <fullName evidence="13">8-oxo-dGTP diphosphatase</fullName>
        <ecNumber evidence="12">3.6.1.55</ecNumber>
    </recommendedName>
    <alternativeName>
        <fullName evidence="16">7,8-dihydro-8-oxoguanine-triphosphatase</fullName>
    </alternativeName>
    <alternativeName>
        <fullName evidence="15">Mutator protein MutT</fullName>
    </alternativeName>
    <alternativeName>
        <fullName evidence="14">dGTP pyrophosphohydrolase</fullName>
    </alternativeName>
</protein>
<dbReference type="GO" id="GO:0006260">
    <property type="term" value="P:DNA replication"/>
    <property type="evidence" value="ECO:0007669"/>
    <property type="project" value="UniProtKB-KW"/>
</dbReference>
<evidence type="ECO:0000256" key="1">
    <source>
        <dbReference type="ARBA" id="ARBA00001946"/>
    </source>
</evidence>
<reference evidence="20" key="1">
    <citation type="journal article" date="2020" name="mSystems">
        <title>Genome- and Community-Level Interaction Insights into Carbon Utilization and Element Cycling Functions of Hydrothermarchaeota in Hydrothermal Sediment.</title>
        <authorList>
            <person name="Zhou Z."/>
            <person name="Liu Y."/>
            <person name="Xu W."/>
            <person name="Pan J."/>
            <person name="Luo Z.H."/>
            <person name="Li M."/>
        </authorList>
    </citation>
    <scope>NUCLEOTIDE SEQUENCE [LARGE SCALE GENOMIC DNA]</scope>
    <source>
        <strain evidence="20">HyVt-380</strain>
    </source>
</reference>
<dbReference type="FunFam" id="3.90.79.10:FF:000014">
    <property type="entry name" value="8-oxo-dGTP diphosphatase MutT"/>
    <property type="match status" value="1"/>
</dbReference>
<evidence type="ECO:0000256" key="2">
    <source>
        <dbReference type="ARBA" id="ARBA00005582"/>
    </source>
</evidence>
<dbReference type="InterPro" id="IPR003561">
    <property type="entry name" value="Mutator_MutT"/>
</dbReference>
<evidence type="ECO:0000256" key="10">
    <source>
        <dbReference type="ARBA" id="ARBA00035861"/>
    </source>
</evidence>
<keyword evidence="7" id="KW-0378">Hydrolase</keyword>
<dbReference type="CDD" id="cd03425">
    <property type="entry name" value="NUDIX_MutT_NudA_like"/>
    <property type="match status" value="1"/>
</dbReference>
<evidence type="ECO:0000256" key="6">
    <source>
        <dbReference type="ARBA" id="ARBA00022763"/>
    </source>
</evidence>
<evidence type="ECO:0000256" key="18">
    <source>
        <dbReference type="PIRSR" id="PIRSR603561-2"/>
    </source>
</evidence>
<dbReference type="InterPro" id="IPR015797">
    <property type="entry name" value="NUDIX_hydrolase-like_dom_sf"/>
</dbReference>
<evidence type="ECO:0000256" key="4">
    <source>
        <dbReference type="ARBA" id="ARBA00022705"/>
    </source>
</evidence>
<dbReference type="PROSITE" id="PS51462">
    <property type="entry name" value="NUDIX"/>
    <property type="match status" value="1"/>
</dbReference>
<dbReference type="Proteomes" id="UP000886384">
    <property type="component" value="Unassembled WGS sequence"/>
</dbReference>
<dbReference type="AlphaFoldDB" id="A0A7C1VQY6"/>
<evidence type="ECO:0000256" key="16">
    <source>
        <dbReference type="ARBA" id="ARBA00042798"/>
    </source>
</evidence>
<evidence type="ECO:0000256" key="7">
    <source>
        <dbReference type="ARBA" id="ARBA00022801"/>
    </source>
</evidence>
<dbReference type="PRINTS" id="PR00502">
    <property type="entry name" value="NUDIXFAMILY"/>
</dbReference>
<dbReference type="EC" id="3.6.1.55" evidence="12"/>
<gene>
    <name evidence="20" type="primary">mutT</name>
    <name evidence="20" type="ORF">ENI26_14040</name>
</gene>
<evidence type="ECO:0000256" key="5">
    <source>
        <dbReference type="ARBA" id="ARBA00022723"/>
    </source>
</evidence>
<name>A0A7C1VQY6_9GAMM</name>
<sequence>MKIIHVAVAVIIRNEQILIALRKPEQHQGGLWEFPGGKVEPDESSLEALCREVYEELNLSVLSAVPMLELSHEYDDRTVNLSVWLVTSFSGEAQGNEGQTIRWIAISDIEQYAFPTANTPIVQAIQQHLTQQA</sequence>
<evidence type="ECO:0000313" key="20">
    <source>
        <dbReference type="EMBL" id="HEC75466.1"/>
    </source>
</evidence>
<comment type="similarity">
    <text evidence="2">Belongs to the Nudix hydrolase family.</text>
</comment>
<dbReference type="PANTHER" id="PTHR47707:SF1">
    <property type="entry name" value="NUDIX HYDROLASE FAMILY PROTEIN"/>
    <property type="match status" value="1"/>
</dbReference>
<keyword evidence="5 18" id="KW-0479">Metal-binding</keyword>
<accession>A0A7C1VQY6</accession>
<evidence type="ECO:0000256" key="12">
    <source>
        <dbReference type="ARBA" id="ARBA00038905"/>
    </source>
</evidence>
<dbReference type="InterPro" id="IPR047127">
    <property type="entry name" value="MutT-like"/>
</dbReference>
<evidence type="ECO:0000256" key="15">
    <source>
        <dbReference type="ARBA" id="ARBA00041979"/>
    </source>
</evidence>
<comment type="cofactor">
    <cofactor evidence="1 18">
        <name>Mg(2+)</name>
        <dbReference type="ChEBI" id="CHEBI:18420"/>
    </cofactor>
</comment>
<proteinExistence type="inferred from homology"/>
<evidence type="ECO:0000256" key="11">
    <source>
        <dbReference type="ARBA" id="ARBA00036904"/>
    </source>
</evidence>
<dbReference type="Pfam" id="PF14815">
    <property type="entry name" value="NUDIX_4"/>
    <property type="match status" value="1"/>
</dbReference>
<comment type="catalytic activity">
    <reaction evidence="11">
        <text>8-oxo-GTP + H2O = 8-oxo-GMP + diphosphate + H(+)</text>
        <dbReference type="Rhea" id="RHEA:67616"/>
        <dbReference type="ChEBI" id="CHEBI:15377"/>
        <dbReference type="ChEBI" id="CHEBI:15378"/>
        <dbReference type="ChEBI" id="CHEBI:33019"/>
        <dbReference type="ChEBI" id="CHEBI:143553"/>
        <dbReference type="ChEBI" id="CHEBI:145694"/>
    </reaction>
</comment>
<evidence type="ECO:0000256" key="9">
    <source>
        <dbReference type="ARBA" id="ARBA00023204"/>
    </source>
</evidence>
<dbReference type="InterPro" id="IPR000086">
    <property type="entry name" value="NUDIX_hydrolase_dom"/>
</dbReference>
<feature type="binding site" evidence="17">
    <location>
        <begin position="33"/>
        <end position="36"/>
    </location>
    <ligand>
        <name>8-oxo-dGTP</name>
        <dbReference type="ChEBI" id="CHEBI:77896"/>
    </ligand>
</feature>
<dbReference type="InterPro" id="IPR029119">
    <property type="entry name" value="MutY_C"/>
</dbReference>
<dbReference type="GO" id="GO:0044716">
    <property type="term" value="F:8-oxo-GDP phosphatase activity"/>
    <property type="evidence" value="ECO:0007669"/>
    <property type="project" value="TreeGrafter"/>
</dbReference>
<dbReference type="GO" id="GO:0046872">
    <property type="term" value="F:metal ion binding"/>
    <property type="evidence" value="ECO:0007669"/>
    <property type="project" value="UniProtKB-KW"/>
</dbReference>
<comment type="catalytic activity">
    <reaction evidence="10">
        <text>8-oxo-dGTP + H2O = 8-oxo-dGMP + diphosphate + H(+)</text>
        <dbReference type="Rhea" id="RHEA:31575"/>
        <dbReference type="ChEBI" id="CHEBI:15377"/>
        <dbReference type="ChEBI" id="CHEBI:15378"/>
        <dbReference type="ChEBI" id="CHEBI:33019"/>
        <dbReference type="ChEBI" id="CHEBI:63224"/>
        <dbReference type="ChEBI" id="CHEBI:77896"/>
        <dbReference type="EC" id="3.6.1.55"/>
    </reaction>
</comment>
<dbReference type="InterPro" id="IPR020476">
    <property type="entry name" value="Nudix_hydrolase"/>
</dbReference>
<keyword evidence="9" id="KW-0234">DNA repair</keyword>
<dbReference type="Gene3D" id="3.90.79.10">
    <property type="entry name" value="Nucleoside Triphosphate Pyrophosphohydrolase"/>
    <property type="match status" value="1"/>
</dbReference>
<feature type="binding site" evidence="18">
    <location>
        <position position="56"/>
    </location>
    <ligand>
        <name>Mg(2+)</name>
        <dbReference type="ChEBI" id="CHEBI:18420"/>
    </ligand>
</feature>
<feature type="domain" description="Nudix hydrolase" evidence="19">
    <location>
        <begin position="1"/>
        <end position="129"/>
    </location>
</feature>
<dbReference type="GO" id="GO:0006281">
    <property type="term" value="P:DNA repair"/>
    <property type="evidence" value="ECO:0007669"/>
    <property type="project" value="UniProtKB-KW"/>
</dbReference>
<dbReference type="NCBIfam" id="TIGR00586">
    <property type="entry name" value="mutt"/>
    <property type="match status" value="1"/>
</dbReference>
<feature type="binding site" evidence="18">
    <location>
        <position position="36"/>
    </location>
    <ligand>
        <name>Mg(2+)</name>
        <dbReference type="ChEBI" id="CHEBI:18420"/>
    </ligand>
</feature>
<dbReference type="InterPro" id="IPR020084">
    <property type="entry name" value="NUDIX_hydrolase_CS"/>
</dbReference>